<protein>
    <submittedName>
        <fullName evidence="2">Glycosyltransferase</fullName>
    </submittedName>
</protein>
<proteinExistence type="predicted"/>
<dbReference type="SUPFAM" id="SSF53756">
    <property type="entry name" value="UDP-Glycosyltransferase/glycogen phosphorylase"/>
    <property type="match status" value="1"/>
</dbReference>
<dbReference type="EMBL" id="JAUCDY010000011">
    <property type="protein sequence ID" value="MDM7858493.1"/>
    <property type="molecule type" value="Genomic_DNA"/>
</dbReference>
<dbReference type="Gene3D" id="3.40.50.2000">
    <property type="entry name" value="Glycogen Phosphorylase B"/>
    <property type="match status" value="2"/>
</dbReference>
<keyword evidence="3" id="KW-1185">Reference proteome</keyword>
<dbReference type="RefSeq" id="WP_289411214.1">
    <property type="nucleotide sequence ID" value="NZ_JAUCDY010000011.1"/>
</dbReference>
<dbReference type="InterPro" id="IPR028098">
    <property type="entry name" value="Glyco_trans_4-like_N"/>
</dbReference>
<dbReference type="Proteomes" id="UP001241056">
    <property type="component" value="Unassembled WGS sequence"/>
</dbReference>
<evidence type="ECO:0000259" key="1">
    <source>
        <dbReference type="Pfam" id="PF13477"/>
    </source>
</evidence>
<comment type="caution">
    <text evidence="2">The sequence shown here is derived from an EMBL/GenBank/DDBJ whole genome shotgun (WGS) entry which is preliminary data.</text>
</comment>
<accession>A0ABT7SQL9</accession>
<organism evidence="2 3">
    <name type="scientific">Thiopseudomonas acetoxidans</name>
    <dbReference type="NCBI Taxonomy" id="3041622"/>
    <lineage>
        <taxon>Bacteria</taxon>
        <taxon>Pseudomonadati</taxon>
        <taxon>Pseudomonadota</taxon>
        <taxon>Gammaproteobacteria</taxon>
        <taxon>Pseudomonadales</taxon>
        <taxon>Pseudomonadaceae</taxon>
        <taxon>Thiopseudomonas</taxon>
    </lineage>
</organism>
<name>A0ABT7SQL9_9GAMM</name>
<dbReference type="Pfam" id="PF13477">
    <property type="entry name" value="Glyco_trans_4_2"/>
    <property type="match status" value="1"/>
</dbReference>
<evidence type="ECO:0000313" key="2">
    <source>
        <dbReference type="EMBL" id="MDM7858493.1"/>
    </source>
</evidence>
<reference evidence="2 3" key="1">
    <citation type="submission" date="2023-06" db="EMBL/GenBank/DDBJ databases">
        <title>Thiopseudomonas sp. CY1220 draft genome sequence.</title>
        <authorList>
            <person name="Zhao G."/>
            <person name="An M."/>
        </authorList>
    </citation>
    <scope>NUCLEOTIDE SEQUENCE [LARGE SCALE GENOMIC DNA]</scope>
    <source>
        <strain evidence="2 3">CY1220</strain>
    </source>
</reference>
<gene>
    <name evidence="2" type="ORF">QEZ41_09435</name>
</gene>
<feature type="domain" description="Glycosyltransferase subfamily 4-like N-terminal" evidence="1">
    <location>
        <begin position="23"/>
        <end position="153"/>
    </location>
</feature>
<evidence type="ECO:0000313" key="3">
    <source>
        <dbReference type="Proteomes" id="UP001241056"/>
    </source>
</evidence>
<sequence>MKKTFAFVINNPAYFISHRLAIGLSLLEQGHEVYVIGPGCCPQGLQEQGFIFQSVSMSRKGKNPFSELNTIFELYKLFKRIKPDVVHLVTIKPYLYGGIAARLAGVPAVVSAVAGLGTLFNENTFKYRFLRAALYPLYRFAFGHKNQKLIFQNDDDRTLLLDWLKISNEKPVLIRGSGVSLQDYPVVPEQANHEPIVALASRLLKDKGVAEFVEACNILQQRGVKARYWLIGSPDAGNSNTALRI</sequence>